<comment type="function">
    <text evidence="7">Catalyzes the glycosylation of 4,4'-diaponeurosporenoate, i.e. the esterification of glucose at the C1'' position with the carboxyl group of 4,4'-diaponeurosporenic acid, to form glycosyl-4,4'-diaponeurosporenoate. This is a step in the biosynthesis of staphyloxanthin, an orange pigment present in most staphylococci strains.</text>
</comment>
<comment type="pathway">
    <text evidence="8">Carotenoid biosynthesis; staphyloxanthin biosynthesis; staphyloxanthin from farnesyl diphosphate: step 4/5.</text>
</comment>
<evidence type="ECO:0000256" key="3">
    <source>
        <dbReference type="ARBA" id="ARBA00022676"/>
    </source>
</evidence>
<reference evidence="13" key="1">
    <citation type="submission" date="2011-05" db="EMBL/GenBank/DDBJ databases">
        <title>Complete sequence of Thermoanaerobacterium xylanolyticum LX-11.</title>
        <authorList>
            <consortium name="US DOE Joint Genome Institute"/>
            <person name="Lucas S."/>
            <person name="Han J."/>
            <person name="Lapidus A."/>
            <person name="Cheng J.-F."/>
            <person name="Goodwin L."/>
            <person name="Pitluck S."/>
            <person name="Peters L."/>
            <person name="Mikhailova N."/>
            <person name="Lu M."/>
            <person name="Han C."/>
            <person name="Tapia R."/>
            <person name="Land M."/>
            <person name="Hauser L."/>
            <person name="Kyrpides N."/>
            <person name="Ivanova N."/>
            <person name="Pagani I."/>
            <person name="Hemme C."/>
            <person name="Woyke T."/>
        </authorList>
    </citation>
    <scope>NUCLEOTIDE SEQUENCE</scope>
    <source>
        <strain evidence="13">LX-11</strain>
    </source>
</reference>
<protein>
    <recommendedName>
        <fullName evidence="10">4,4'-diaponeurosporenoate glycosyltransferase</fullName>
    </recommendedName>
</protein>
<dbReference type="RefSeq" id="WP_013787277.1">
    <property type="nucleotide sequence ID" value="NC_015555.1"/>
</dbReference>
<dbReference type="STRING" id="858215.Thexy_0474"/>
<accession>F6BH82</accession>
<dbReference type="InterPro" id="IPR001173">
    <property type="entry name" value="Glyco_trans_2-like"/>
</dbReference>
<evidence type="ECO:0000313" key="13">
    <source>
        <dbReference type="EMBL" id="AEF16526.1"/>
    </source>
</evidence>
<keyword evidence="2" id="KW-1003">Cell membrane</keyword>
<dbReference type="EMBL" id="CP002739">
    <property type="protein sequence ID" value="AEF16526.1"/>
    <property type="molecule type" value="Genomic_DNA"/>
</dbReference>
<name>F6BH82_THEXL</name>
<evidence type="ECO:0000313" key="14">
    <source>
        <dbReference type="Proteomes" id="UP000007239"/>
    </source>
</evidence>
<comment type="similarity">
    <text evidence="9">Belongs to the glycosyltransferase 2 family. CrtQ subfamily.</text>
</comment>
<evidence type="ECO:0000256" key="1">
    <source>
        <dbReference type="ARBA" id="ARBA00004236"/>
    </source>
</evidence>
<keyword evidence="14" id="KW-1185">Reference proteome</keyword>
<evidence type="ECO:0000256" key="4">
    <source>
        <dbReference type="ARBA" id="ARBA00022679"/>
    </source>
</evidence>
<dbReference type="InterPro" id="IPR029044">
    <property type="entry name" value="Nucleotide-diphossugar_trans"/>
</dbReference>
<keyword evidence="6 11" id="KW-0472">Membrane</keyword>
<evidence type="ECO:0000256" key="8">
    <source>
        <dbReference type="ARBA" id="ARBA00037904"/>
    </source>
</evidence>
<keyword evidence="5" id="KW-0125">Carotenoid biosynthesis</keyword>
<dbReference type="Proteomes" id="UP000007239">
    <property type="component" value="Chromosome"/>
</dbReference>
<proteinExistence type="inferred from homology"/>
<keyword evidence="11" id="KW-1133">Transmembrane helix</keyword>
<dbReference type="GO" id="GO:0016117">
    <property type="term" value="P:carotenoid biosynthetic process"/>
    <property type="evidence" value="ECO:0007669"/>
    <property type="project" value="UniProtKB-KW"/>
</dbReference>
<dbReference type="HOGENOM" id="CLU_038143_1_0_9"/>
<evidence type="ECO:0000256" key="9">
    <source>
        <dbReference type="ARBA" id="ARBA00038120"/>
    </source>
</evidence>
<keyword evidence="3" id="KW-0328">Glycosyltransferase</keyword>
<feature type="transmembrane region" description="Helical" evidence="11">
    <location>
        <begin position="268"/>
        <end position="288"/>
    </location>
</feature>
<feature type="transmembrane region" description="Helical" evidence="11">
    <location>
        <begin position="295"/>
        <end position="313"/>
    </location>
</feature>
<dbReference type="KEGG" id="txy:Thexy_0474"/>
<keyword evidence="11" id="KW-0812">Transmembrane</keyword>
<dbReference type="GO" id="GO:0005886">
    <property type="term" value="C:plasma membrane"/>
    <property type="evidence" value="ECO:0007669"/>
    <property type="project" value="UniProtKB-SubCell"/>
</dbReference>
<evidence type="ECO:0000256" key="11">
    <source>
        <dbReference type="SAM" id="Phobius"/>
    </source>
</evidence>
<organism evidence="13 14">
    <name type="scientific">Thermoanaerobacterium xylanolyticum (strain ATCC 49914 / DSM 7097 / LX-11)</name>
    <dbReference type="NCBI Taxonomy" id="858215"/>
    <lineage>
        <taxon>Bacteria</taxon>
        <taxon>Bacillati</taxon>
        <taxon>Bacillota</taxon>
        <taxon>Clostridia</taxon>
        <taxon>Thermoanaerobacterales</taxon>
        <taxon>Thermoanaerobacteraceae</taxon>
        <taxon>Thermoanaerobacterium</taxon>
    </lineage>
</organism>
<evidence type="ECO:0000256" key="10">
    <source>
        <dbReference type="ARBA" id="ARBA00040345"/>
    </source>
</evidence>
<dbReference type="PANTHER" id="PTHR43646:SF2">
    <property type="entry name" value="GLYCOSYLTRANSFERASE 2-LIKE DOMAIN-CONTAINING PROTEIN"/>
    <property type="match status" value="1"/>
</dbReference>
<evidence type="ECO:0000259" key="12">
    <source>
        <dbReference type="Pfam" id="PF00535"/>
    </source>
</evidence>
<sequence>MIASAFLLLGIISGFVLFRNLKVTYGNQPLKRHYKISVIIPARNEEKNLPYILESLKNQTYMPYEVIVVDDFSSDRTFEIAESYGIKVIRNTEMPDGWTGKTWALWNGYKNSTGDVFAFIDADVRLSPRALESLVKAREKANGAISVVPYHSPEKFYEKLSLIPYILGIFAFTSPFEKYNPRKGMYGSCIVVSREDYEKVNGHYSIKGELLDDLNLGEKFTSNGINVQNFIGYDLISFRMYPYGIKSEVEGFGKGAILSTSRLETATIILIALWLIGLLAVEFITPFLAFYKSDLFGLFLVLYIMYTLQIIYIDNWTGRYGIIVPLFHILSSLFFIYIMVYSLYQVFFLGYVTWKGRRIKV</sequence>
<evidence type="ECO:0000256" key="5">
    <source>
        <dbReference type="ARBA" id="ARBA00022746"/>
    </source>
</evidence>
<evidence type="ECO:0000256" key="6">
    <source>
        <dbReference type="ARBA" id="ARBA00023136"/>
    </source>
</evidence>
<dbReference type="AlphaFoldDB" id="F6BH82"/>
<gene>
    <name evidence="13" type="ordered locus">Thexy_0474</name>
</gene>
<dbReference type="PANTHER" id="PTHR43646">
    <property type="entry name" value="GLYCOSYLTRANSFERASE"/>
    <property type="match status" value="1"/>
</dbReference>
<dbReference type="eggNOG" id="COG1215">
    <property type="taxonomic scope" value="Bacteria"/>
</dbReference>
<comment type="subcellular location">
    <subcellularLocation>
        <location evidence="1">Cell membrane</location>
    </subcellularLocation>
</comment>
<feature type="domain" description="Glycosyltransferase 2-like" evidence="12">
    <location>
        <begin position="37"/>
        <end position="199"/>
    </location>
</feature>
<dbReference type="SUPFAM" id="SSF53448">
    <property type="entry name" value="Nucleotide-diphospho-sugar transferases"/>
    <property type="match status" value="1"/>
</dbReference>
<evidence type="ECO:0000256" key="7">
    <source>
        <dbReference type="ARBA" id="ARBA00037281"/>
    </source>
</evidence>
<dbReference type="Gene3D" id="3.90.550.10">
    <property type="entry name" value="Spore Coat Polysaccharide Biosynthesis Protein SpsA, Chain A"/>
    <property type="match status" value="1"/>
</dbReference>
<dbReference type="CDD" id="cd00761">
    <property type="entry name" value="Glyco_tranf_GTA_type"/>
    <property type="match status" value="1"/>
</dbReference>
<dbReference type="Pfam" id="PF00535">
    <property type="entry name" value="Glycos_transf_2"/>
    <property type="match status" value="1"/>
</dbReference>
<keyword evidence="4 13" id="KW-0808">Transferase</keyword>
<dbReference type="GO" id="GO:0016757">
    <property type="term" value="F:glycosyltransferase activity"/>
    <property type="evidence" value="ECO:0007669"/>
    <property type="project" value="UniProtKB-KW"/>
</dbReference>
<evidence type="ECO:0000256" key="2">
    <source>
        <dbReference type="ARBA" id="ARBA00022475"/>
    </source>
</evidence>
<feature type="transmembrane region" description="Helical" evidence="11">
    <location>
        <begin position="333"/>
        <end position="354"/>
    </location>
</feature>